<dbReference type="Pfam" id="PF01839">
    <property type="entry name" value="FG-GAP"/>
    <property type="match status" value="3"/>
</dbReference>
<dbReference type="Gene3D" id="3.40.50.410">
    <property type="entry name" value="von Willebrand factor, type A domain"/>
    <property type="match status" value="1"/>
</dbReference>
<dbReference type="GO" id="GO:0005178">
    <property type="term" value="F:integrin binding"/>
    <property type="evidence" value="ECO:0007669"/>
    <property type="project" value="TreeGrafter"/>
</dbReference>
<sequence length="1136" mass="126995">MEHSDGTKNWILVTSPSQSIENRIFGGVYRCEVIPKQTNCKCEKLDSAREKYLQKEYAWPSASLARNSNSVLTCVQHKSVPFRSMTGELNGQCSLFTVGLQNSTSINLSKIVEEGLSSRNRNNNNGNGDDIESRATFSRFGAINQINDAYGNFNNNNNVGGDDDDDESRTEIAIVLDGSGSIEAEDFQRAKDFIYNMMKTFWTKCLECEFAVVQYGTQIRTEFDLRQSQNSQAALRKVQDIKQLYNMTKTASAIQHVMDSIFIEQHGSKKNAKKIIIVLTDGVTFMDERNLTTVISSTQMMNIERYVIGVGNAFSSSKAMVELQLIASDPDDKHLFRVTNYSALDGLLSALQQKLVGIEGTKGDVLQFELAEMGFSSQILNQQSLLFGAVGAFDWSGGLLRYSREKAEDTYEVAFLNETSKDAYSAKYSYLGYSLALMQGRPKNKEPLYVSGAPRHSNTGKVLVFEKDVHSYHLIRRFPGEQVGSYFGSELCPLDVDMDGLTDYLLIGAPFYHIKGEEGRVYVYKFDHQDRFTSVKSLSGQLGYTFARFGFAIASVSDINRDGYADIAIGAPMEVDSDDHSSSGSVYIYNGCSNGILEPWSQRIRAKEVSKGLQFFGQSIASGLDFTGDGYVDITIGALGHMLVLRSRPVVRFTVTARFTPPQVPIMSDHKTVDVQLCFKIESVFENMETQKSRIVYTMDLDIGMMQKRIMFEGTNEPRHTSEILIEHQCASHKLMVLPCKYDCFTSINISVSYSLTVDQMRDLPAPVLDKYTTTQRYFELPYMKDCNNKAVCVAELSLYTGFSEKELVVGDTKNLLMNLSLVNNADNSYLTTLRLTYPRNLQVKKILEPSVSSPSVKCAEPSLETSLLSSVSCKIGYPIFRKSAVNFAITWQLDEAMFPGNFAAFDVNVTSVNEGAIPLTQAKRLPVKHSFTAVLSRPRPVIEVNISQAMNKSREIQYEFNINGENQYGAQLELTIWIPVMIKGIKVTVLKKVQPTQTSTQCNMTDETISRSDKSNDLSPCNTDICQAVKCAIMISKEDIIVHAELNLEALQQVVEEKLDLVVSAEINYNPSLYAALKLSNLKETITVMLLKDRIFLTLPLIIGSAAGGLLLLALIVIIMWKCGFFKRTYKDLRE</sequence>
<keyword evidence="7" id="KW-0106">Calcium</keyword>
<dbReference type="Gene3D" id="2.60.40.1510">
    <property type="entry name" value="ntegrin, alpha v. Chain A, domain 3"/>
    <property type="match status" value="1"/>
</dbReference>
<evidence type="ECO:0000256" key="9">
    <source>
        <dbReference type="ARBA" id="ARBA00022989"/>
    </source>
</evidence>
<dbReference type="PROSITE" id="PS00242">
    <property type="entry name" value="INTEGRIN_ALPHA"/>
    <property type="match status" value="1"/>
</dbReference>
<dbReference type="PRINTS" id="PR00453">
    <property type="entry name" value="VWFADOMAIN"/>
</dbReference>
<dbReference type="SUPFAM" id="SSF69318">
    <property type="entry name" value="Integrin alpha N-terminal domain"/>
    <property type="match status" value="1"/>
</dbReference>
<dbReference type="InterPro" id="IPR013519">
    <property type="entry name" value="Int_alpha_beta-p"/>
</dbReference>
<dbReference type="PROSITE" id="PS50234">
    <property type="entry name" value="VWFA"/>
    <property type="match status" value="1"/>
</dbReference>
<comment type="subcellular location">
    <subcellularLocation>
        <location evidence="1 16">Membrane</location>
        <topology evidence="1 16">Single-pass type I membrane protein</topology>
    </subcellularLocation>
</comment>
<evidence type="ECO:0000256" key="8">
    <source>
        <dbReference type="ARBA" id="ARBA00022889"/>
    </source>
</evidence>
<keyword evidence="11 16" id="KW-0472">Membrane</keyword>
<gene>
    <name evidence="18" type="ORF">NDU88_002735</name>
</gene>
<evidence type="ECO:0000256" key="5">
    <source>
        <dbReference type="ARBA" id="ARBA00022729"/>
    </source>
</evidence>
<keyword evidence="4" id="KW-0479">Metal-binding</keyword>
<evidence type="ECO:0000256" key="13">
    <source>
        <dbReference type="ARBA" id="ARBA00023170"/>
    </source>
</evidence>
<dbReference type="Gene3D" id="2.60.40.1460">
    <property type="entry name" value="Integrin domains. Chain A, domain 2"/>
    <property type="match status" value="1"/>
</dbReference>
<dbReference type="SMART" id="SM00191">
    <property type="entry name" value="Int_alpha"/>
    <property type="match status" value="4"/>
</dbReference>
<dbReference type="PANTHER" id="PTHR23220:SF79">
    <property type="entry name" value="INTEGRIN ALPHA-E"/>
    <property type="match status" value="1"/>
</dbReference>
<dbReference type="SMART" id="SM00327">
    <property type="entry name" value="VWA"/>
    <property type="match status" value="1"/>
</dbReference>
<evidence type="ECO:0000256" key="16">
    <source>
        <dbReference type="RuleBase" id="RU003762"/>
    </source>
</evidence>
<feature type="repeat" description="FG-GAP" evidence="15">
    <location>
        <begin position="535"/>
        <end position="598"/>
    </location>
</feature>
<dbReference type="InterPro" id="IPR000413">
    <property type="entry name" value="Integrin_alpha"/>
</dbReference>
<dbReference type="InterPro" id="IPR048633">
    <property type="entry name" value="ITGAX-like_Ig_3"/>
</dbReference>
<dbReference type="InterPro" id="IPR036465">
    <property type="entry name" value="vWFA_dom_sf"/>
</dbReference>
<dbReference type="Gene3D" id="1.20.5.930">
    <property type="entry name" value="Bicelle-embedded integrin alpha(iib) transmembrane segment"/>
    <property type="match status" value="1"/>
</dbReference>
<evidence type="ECO:0000256" key="6">
    <source>
        <dbReference type="ARBA" id="ARBA00022737"/>
    </source>
</evidence>
<dbReference type="Pfam" id="PF20805">
    <property type="entry name" value="Integrin_A_Ig_2"/>
    <property type="match status" value="1"/>
</dbReference>
<comment type="caution">
    <text evidence="18">The sequence shown here is derived from an EMBL/GenBank/DDBJ whole genome shotgun (WGS) entry which is preliminary data.</text>
</comment>
<dbReference type="PANTHER" id="PTHR23220">
    <property type="entry name" value="INTEGRIN ALPHA"/>
    <property type="match status" value="1"/>
</dbReference>
<comment type="similarity">
    <text evidence="2 16">Belongs to the integrin alpha chain family.</text>
</comment>
<dbReference type="GO" id="GO:0007229">
    <property type="term" value="P:integrin-mediated signaling pathway"/>
    <property type="evidence" value="ECO:0007669"/>
    <property type="project" value="UniProtKB-KW"/>
</dbReference>
<protein>
    <recommendedName>
        <fullName evidence="17">VWFA domain-containing protein</fullName>
    </recommendedName>
</protein>
<dbReference type="SUPFAM" id="SSF69179">
    <property type="entry name" value="Integrin domains"/>
    <property type="match status" value="2"/>
</dbReference>
<dbReference type="PROSITE" id="PS51470">
    <property type="entry name" value="FG_GAP"/>
    <property type="match status" value="3"/>
</dbReference>
<accession>A0AAV7UD82</accession>
<name>A0AAV7UD82_PLEWA</name>
<feature type="transmembrane region" description="Helical" evidence="16">
    <location>
        <begin position="1096"/>
        <end position="1122"/>
    </location>
</feature>
<keyword evidence="10 16" id="KW-0401">Integrin</keyword>
<dbReference type="InterPro" id="IPR018184">
    <property type="entry name" value="Integrin_alpha_C_CS"/>
</dbReference>
<feature type="repeat" description="FG-GAP" evidence="15">
    <location>
        <begin position="473"/>
        <end position="533"/>
    </location>
</feature>
<dbReference type="Pfam" id="PF00092">
    <property type="entry name" value="VWA"/>
    <property type="match status" value="1"/>
</dbReference>
<keyword evidence="5" id="KW-0732">Signal</keyword>
<dbReference type="InterPro" id="IPR032695">
    <property type="entry name" value="Integrin_dom_sf"/>
</dbReference>
<evidence type="ECO:0000256" key="12">
    <source>
        <dbReference type="ARBA" id="ARBA00023157"/>
    </source>
</evidence>
<dbReference type="GO" id="GO:0008305">
    <property type="term" value="C:integrin complex"/>
    <property type="evidence" value="ECO:0007669"/>
    <property type="project" value="InterPro"/>
</dbReference>
<keyword evidence="12" id="KW-1015">Disulfide bond</keyword>
<keyword evidence="6" id="KW-0677">Repeat</keyword>
<reference evidence="18" key="1">
    <citation type="journal article" date="2022" name="bioRxiv">
        <title>Sequencing and chromosome-scale assembly of the giantPleurodeles waltlgenome.</title>
        <authorList>
            <person name="Brown T."/>
            <person name="Elewa A."/>
            <person name="Iarovenko S."/>
            <person name="Subramanian E."/>
            <person name="Araus A.J."/>
            <person name="Petzold A."/>
            <person name="Susuki M."/>
            <person name="Suzuki K.-i.T."/>
            <person name="Hayashi T."/>
            <person name="Toyoda A."/>
            <person name="Oliveira C."/>
            <person name="Osipova E."/>
            <person name="Leigh N.D."/>
            <person name="Simon A."/>
            <person name="Yun M.H."/>
        </authorList>
    </citation>
    <scope>NUCLEOTIDE SEQUENCE</scope>
    <source>
        <strain evidence="18">20211129_DDA</strain>
        <tissue evidence="18">Liver</tissue>
    </source>
</reference>
<keyword evidence="9 16" id="KW-1133">Transmembrane helix</keyword>
<dbReference type="GO" id="GO:0007160">
    <property type="term" value="P:cell-matrix adhesion"/>
    <property type="evidence" value="ECO:0007669"/>
    <property type="project" value="TreeGrafter"/>
</dbReference>
<dbReference type="Gene3D" id="2.130.10.130">
    <property type="entry name" value="Integrin alpha, N-terminal"/>
    <property type="match status" value="2"/>
</dbReference>
<evidence type="ECO:0000313" key="18">
    <source>
        <dbReference type="EMBL" id="KAJ1185949.1"/>
    </source>
</evidence>
<dbReference type="Pfam" id="PF08441">
    <property type="entry name" value="Integrin_A_Ig_1"/>
    <property type="match status" value="1"/>
</dbReference>
<dbReference type="GO" id="GO:0098609">
    <property type="term" value="P:cell-cell adhesion"/>
    <property type="evidence" value="ECO:0007669"/>
    <property type="project" value="TreeGrafter"/>
</dbReference>
<keyword evidence="13 16" id="KW-0675">Receptor</keyword>
<proteinExistence type="inferred from homology"/>
<dbReference type="InterPro" id="IPR013517">
    <property type="entry name" value="FG-GAP"/>
</dbReference>
<dbReference type="GO" id="GO:0033627">
    <property type="term" value="P:cell adhesion mediated by integrin"/>
    <property type="evidence" value="ECO:0007669"/>
    <property type="project" value="TreeGrafter"/>
</dbReference>
<keyword evidence="3 16" id="KW-0812">Transmembrane</keyword>
<feature type="repeat" description="FG-GAP" evidence="15">
    <location>
        <begin position="602"/>
        <end position="662"/>
    </location>
</feature>
<dbReference type="PRINTS" id="PR01185">
    <property type="entry name" value="INTEGRINA"/>
</dbReference>
<evidence type="ECO:0000313" key="19">
    <source>
        <dbReference type="Proteomes" id="UP001066276"/>
    </source>
</evidence>
<dbReference type="InterPro" id="IPR013649">
    <property type="entry name" value="Integrin_alpha_Ig-like_1"/>
</dbReference>
<dbReference type="GO" id="GO:0046872">
    <property type="term" value="F:metal ion binding"/>
    <property type="evidence" value="ECO:0007669"/>
    <property type="project" value="UniProtKB-KW"/>
</dbReference>
<evidence type="ECO:0000256" key="14">
    <source>
        <dbReference type="ARBA" id="ARBA00023180"/>
    </source>
</evidence>
<feature type="domain" description="VWFA" evidence="17">
    <location>
        <begin position="171"/>
        <end position="351"/>
    </location>
</feature>
<dbReference type="SUPFAM" id="SSF53300">
    <property type="entry name" value="vWA-like"/>
    <property type="match status" value="1"/>
</dbReference>
<evidence type="ECO:0000256" key="2">
    <source>
        <dbReference type="ARBA" id="ARBA00008054"/>
    </source>
</evidence>
<keyword evidence="14" id="KW-0325">Glycoprotein</keyword>
<evidence type="ECO:0000256" key="7">
    <source>
        <dbReference type="ARBA" id="ARBA00022837"/>
    </source>
</evidence>
<dbReference type="Proteomes" id="UP001066276">
    <property type="component" value="Chromosome 3_1"/>
</dbReference>
<dbReference type="Pfam" id="PF21520">
    <property type="entry name" value="ITGAX-like_Ig_3"/>
    <property type="match status" value="1"/>
</dbReference>
<evidence type="ECO:0000256" key="3">
    <source>
        <dbReference type="ARBA" id="ARBA00022692"/>
    </source>
</evidence>
<dbReference type="AlphaFoldDB" id="A0AAV7UD82"/>
<evidence type="ECO:0000256" key="4">
    <source>
        <dbReference type="ARBA" id="ARBA00022723"/>
    </source>
</evidence>
<keyword evidence="19" id="KW-1185">Reference proteome</keyword>
<keyword evidence="8 16" id="KW-0130">Cell adhesion</keyword>
<dbReference type="GO" id="GO:0009897">
    <property type="term" value="C:external side of plasma membrane"/>
    <property type="evidence" value="ECO:0007669"/>
    <property type="project" value="TreeGrafter"/>
</dbReference>
<dbReference type="InterPro" id="IPR002035">
    <property type="entry name" value="VWF_A"/>
</dbReference>
<dbReference type="InterPro" id="IPR028994">
    <property type="entry name" value="Integrin_alpha_N"/>
</dbReference>
<evidence type="ECO:0000259" key="17">
    <source>
        <dbReference type="PROSITE" id="PS50234"/>
    </source>
</evidence>
<evidence type="ECO:0000256" key="1">
    <source>
        <dbReference type="ARBA" id="ARBA00004479"/>
    </source>
</evidence>
<evidence type="ECO:0000256" key="11">
    <source>
        <dbReference type="ARBA" id="ARBA00023136"/>
    </source>
</evidence>
<dbReference type="InterPro" id="IPR048285">
    <property type="entry name" value="Integrin_alpha_Ig-like_2"/>
</dbReference>
<evidence type="ECO:0000256" key="15">
    <source>
        <dbReference type="PROSITE-ProRule" id="PRU00803"/>
    </source>
</evidence>
<dbReference type="Gene3D" id="2.60.40.1530">
    <property type="entry name" value="ntegrin, alpha v. Chain A, domain 4"/>
    <property type="match status" value="1"/>
</dbReference>
<organism evidence="18 19">
    <name type="scientific">Pleurodeles waltl</name>
    <name type="common">Iberian ribbed newt</name>
    <dbReference type="NCBI Taxonomy" id="8319"/>
    <lineage>
        <taxon>Eukaryota</taxon>
        <taxon>Metazoa</taxon>
        <taxon>Chordata</taxon>
        <taxon>Craniata</taxon>
        <taxon>Vertebrata</taxon>
        <taxon>Euteleostomi</taxon>
        <taxon>Amphibia</taxon>
        <taxon>Batrachia</taxon>
        <taxon>Caudata</taxon>
        <taxon>Salamandroidea</taxon>
        <taxon>Salamandridae</taxon>
        <taxon>Pleurodelinae</taxon>
        <taxon>Pleurodeles</taxon>
    </lineage>
</organism>
<dbReference type="EMBL" id="JANPWB010000005">
    <property type="protein sequence ID" value="KAJ1185949.1"/>
    <property type="molecule type" value="Genomic_DNA"/>
</dbReference>
<evidence type="ECO:0000256" key="10">
    <source>
        <dbReference type="ARBA" id="ARBA00023037"/>
    </source>
</evidence>